<gene>
    <name evidence="1" type="ORF">HQN87_08255</name>
</gene>
<dbReference type="Proteomes" id="UP000711047">
    <property type="component" value="Unassembled WGS sequence"/>
</dbReference>
<sequence length="60" mass="6964">MIIPYRMNLGSDEGDAEIEDSELIGLTEEEIKERIYQAIWEDAKQYLDAWPVKEADSDET</sequence>
<keyword evidence="2" id="KW-1185">Reference proteome</keyword>
<organism evidence="1 2">
    <name type="scientific">Paenibacillus tritici</name>
    <dbReference type="NCBI Taxonomy" id="1873425"/>
    <lineage>
        <taxon>Bacteria</taxon>
        <taxon>Bacillati</taxon>
        <taxon>Bacillota</taxon>
        <taxon>Bacilli</taxon>
        <taxon>Bacillales</taxon>
        <taxon>Paenibacillaceae</taxon>
        <taxon>Paenibacillus</taxon>
    </lineage>
</organism>
<accession>A0ABX2DL37</accession>
<name>A0ABX2DL37_9BACL</name>
<proteinExistence type="predicted"/>
<protein>
    <submittedName>
        <fullName evidence="1">Uncharacterized protein</fullName>
    </submittedName>
</protein>
<comment type="caution">
    <text evidence="1">The sequence shown here is derived from an EMBL/GenBank/DDBJ whole genome shotgun (WGS) entry which is preliminary data.</text>
</comment>
<dbReference type="RefSeq" id="WP_173130525.1">
    <property type="nucleotide sequence ID" value="NZ_JABMKX010000004.1"/>
</dbReference>
<reference evidence="1 2" key="1">
    <citation type="submission" date="2020-05" db="EMBL/GenBank/DDBJ databases">
        <title>Paenibacillus glebae, sp. nov., Paenibacillus humi sp. nov., Paenibacillus pedi sp. nov., Paenibacillus terrestris sp. nov. and Paenibacillus terricola sp. nov., isolated from a forest top soil sample.</title>
        <authorList>
            <person name="Qi S."/>
            <person name="Carlier A."/>
            <person name="Cnockaert M."/>
            <person name="Vandamme P."/>
        </authorList>
    </citation>
    <scope>NUCLEOTIDE SEQUENCE [LARGE SCALE GENOMIC DNA]</scope>
    <source>
        <strain evidence="1 2">LMG 29502</strain>
    </source>
</reference>
<evidence type="ECO:0000313" key="2">
    <source>
        <dbReference type="Proteomes" id="UP000711047"/>
    </source>
</evidence>
<evidence type="ECO:0000313" key="1">
    <source>
        <dbReference type="EMBL" id="NQX45322.1"/>
    </source>
</evidence>
<dbReference type="EMBL" id="JABMKX010000004">
    <property type="protein sequence ID" value="NQX45322.1"/>
    <property type="molecule type" value="Genomic_DNA"/>
</dbReference>